<dbReference type="Gene3D" id="3.40.50.150">
    <property type="entry name" value="Vaccinia Virus protein VP39"/>
    <property type="match status" value="1"/>
</dbReference>
<feature type="transmembrane region" description="Helical" evidence="1">
    <location>
        <begin position="371"/>
        <end position="389"/>
    </location>
</feature>
<dbReference type="GO" id="GO:0005886">
    <property type="term" value="C:plasma membrane"/>
    <property type="evidence" value="ECO:0007669"/>
    <property type="project" value="TreeGrafter"/>
</dbReference>
<accession>A0A812N6I5</accession>
<dbReference type="GO" id="GO:0005794">
    <property type="term" value="C:Golgi apparatus"/>
    <property type="evidence" value="ECO:0007669"/>
    <property type="project" value="TreeGrafter"/>
</dbReference>
<dbReference type="GO" id="GO:0006888">
    <property type="term" value="P:endoplasmic reticulum to Golgi vesicle-mediated transport"/>
    <property type="evidence" value="ECO:0007669"/>
    <property type="project" value="TreeGrafter"/>
</dbReference>
<evidence type="ECO:0000256" key="1">
    <source>
        <dbReference type="SAM" id="Phobius"/>
    </source>
</evidence>
<sequence length="460" mass="51131">MKRDGIYLEMGALDGVTYSNTLALRTCLGWTGMLIEGSPRHFQRLHQNYKDVESVIIKYGAVCAPPLTNATFSQGMSIGSIDGDVTYLPTGLRKRFSYRRQRVVVPCRPMEWYLQQLPKKHVDFVSLDVEGAELEVLLTMDFTEVLVEVFLIELHDWGRSEQTQSWKIRKLMRNLGYKECTNVHVWPNGLFVLQEGGGDVLQIQPCDKSGATHRIEAKPDVMILCPCHLWLELRRPTHSIPNQHAVVRHCEMKSMVVALPHSILLCFAITVCATEHCEEEHSTFQLLQVSQAVAGALDVPAGHVEAQREDVAQGFFHAVGSAEAAAVLQPGLIAERTFEEVFVTASSRQQQPVALTQKSAEAAVGTETICIIVGAVLLAVLVCLIFCCFRPSVSYEEASKEGQGPFIPAGAATLQRPRHSELWGWMDRKGSSSIMTYSIVYGLLSCSSILSYLYGMFILL</sequence>
<feature type="transmembrane region" description="Helical" evidence="1">
    <location>
        <begin position="434"/>
        <end position="454"/>
    </location>
</feature>
<gene>
    <name evidence="3" type="ORF">SNEC2469_LOCUS6627</name>
</gene>
<feature type="domain" description="Methyltransferase FkbM" evidence="2">
    <location>
        <begin position="10"/>
        <end position="178"/>
    </location>
</feature>
<comment type="caution">
    <text evidence="3">The sequence shown here is derived from an EMBL/GenBank/DDBJ whole genome shotgun (WGS) entry which is preliminary data.</text>
</comment>
<dbReference type="PANTHER" id="PTHR34009">
    <property type="entry name" value="PROTEIN STAR"/>
    <property type="match status" value="1"/>
</dbReference>
<dbReference type="EMBL" id="CAJNJA010011519">
    <property type="protein sequence ID" value="CAE7274099.1"/>
    <property type="molecule type" value="Genomic_DNA"/>
</dbReference>
<protein>
    <recommendedName>
        <fullName evidence="2">Methyltransferase FkbM domain-containing protein</fullName>
    </recommendedName>
</protein>
<name>A0A812N6I5_9DINO</name>
<dbReference type="GO" id="GO:0016197">
    <property type="term" value="P:endosomal transport"/>
    <property type="evidence" value="ECO:0007669"/>
    <property type="project" value="TreeGrafter"/>
</dbReference>
<dbReference type="InterPro" id="IPR029063">
    <property type="entry name" value="SAM-dependent_MTases_sf"/>
</dbReference>
<keyword evidence="1" id="KW-0472">Membrane</keyword>
<dbReference type="InterPro" id="IPR053202">
    <property type="entry name" value="EGF_Rcpt_Signaling_Reg"/>
</dbReference>
<evidence type="ECO:0000259" key="2">
    <source>
        <dbReference type="Pfam" id="PF05050"/>
    </source>
</evidence>
<keyword evidence="4" id="KW-1185">Reference proteome</keyword>
<dbReference type="OrthoDB" id="2154188at2759"/>
<proteinExistence type="predicted"/>
<evidence type="ECO:0000313" key="3">
    <source>
        <dbReference type="EMBL" id="CAE7274099.1"/>
    </source>
</evidence>
<organism evidence="3 4">
    <name type="scientific">Symbiodinium necroappetens</name>
    <dbReference type="NCBI Taxonomy" id="1628268"/>
    <lineage>
        <taxon>Eukaryota</taxon>
        <taxon>Sar</taxon>
        <taxon>Alveolata</taxon>
        <taxon>Dinophyceae</taxon>
        <taxon>Suessiales</taxon>
        <taxon>Symbiodiniaceae</taxon>
        <taxon>Symbiodinium</taxon>
    </lineage>
</organism>
<keyword evidence="1" id="KW-0812">Transmembrane</keyword>
<dbReference type="PANTHER" id="PTHR34009:SF2">
    <property type="entry name" value="PROTEIN STAR"/>
    <property type="match status" value="1"/>
</dbReference>
<dbReference type="Pfam" id="PF05050">
    <property type="entry name" value="Methyltransf_21"/>
    <property type="match status" value="1"/>
</dbReference>
<dbReference type="GO" id="GO:0005789">
    <property type="term" value="C:endoplasmic reticulum membrane"/>
    <property type="evidence" value="ECO:0007669"/>
    <property type="project" value="TreeGrafter"/>
</dbReference>
<dbReference type="InterPro" id="IPR006342">
    <property type="entry name" value="FkbM_mtfrase"/>
</dbReference>
<evidence type="ECO:0000313" key="4">
    <source>
        <dbReference type="Proteomes" id="UP000601435"/>
    </source>
</evidence>
<dbReference type="Proteomes" id="UP000601435">
    <property type="component" value="Unassembled WGS sequence"/>
</dbReference>
<dbReference type="GO" id="GO:0031902">
    <property type="term" value="C:late endosome membrane"/>
    <property type="evidence" value="ECO:0007669"/>
    <property type="project" value="TreeGrafter"/>
</dbReference>
<reference evidence="3" key="1">
    <citation type="submission" date="2021-02" db="EMBL/GenBank/DDBJ databases">
        <authorList>
            <person name="Dougan E. K."/>
            <person name="Rhodes N."/>
            <person name="Thang M."/>
            <person name="Chan C."/>
        </authorList>
    </citation>
    <scope>NUCLEOTIDE SEQUENCE</scope>
</reference>
<keyword evidence="1" id="KW-1133">Transmembrane helix</keyword>
<dbReference type="SUPFAM" id="SSF53335">
    <property type="entry name" value="S-adenosyl-L-methionine-dependent methyltransferases"/>
    <property type="match status" value="1"/>
</dbReference>
<dbReference type="AlphaFoldDB" id="A0A812N6I5"/>